<dbReference type="EMBL" id="JABSTQ010009584">
    <property type="protein sequence ID" value="KAG0427884.1"/>
    <property type="molecule type" value="Genomic_DNA"/>
</dbReference>
<reference evidence="1 2" key="1">
    <citation type="journal article" date="2020" name="Cell">
        <title>Large-Scale Comparative Analyses of Tick Genomes Elucidate Their Genetic Diversity and Vector Capacities.</title>
        <authorList>
            <consortium name="Tick Genome and Microbiome Consortium (TIGMIC)"/>
            <person name="Jia N."/>
            <person name="Wang J."/>
            <person name="Shi W."/>
            <person name="Du L."/>
            <person name="Sun Y."/>
            <person name="Zhan W."/>
            <person name="Jiang J.F."/>
            <person name="Wang Q."/>
            <person name="Zhang B."/>
            <person name="Ji P."/>
            <person name="Bell-Sakyi L."/>
            <person name="Cui X.M."/>
            <person name="Yuan T.T."/>
            <person name="Jiang B.G."/>
            <person name="Yang W.F."/>
            <person name="Lam T.T."/>
            <person name="Chang Q.C."/>
            <person name="Ding S.J."/>
            <person name="Wang X.J."/>
            <person name="Zhu J.G."/>
            <person name="Ruan X.D."/>
            <person name="Zhao L."/>
            <person name="Wei J.T."/>
            <person name="Ye R.Z."/>
            <person name="Que T.C."/>
            <person name="Du C.H."/>
            <person name="Zhou Y.H."/>
            <person name="Cheng J.X."/>
            <person name="Dai P.F."/>
            <person name="Guo W.B."/>
            <person name="Han X.H."/>
            <person name="Huang E.J."/>
            <person name="Li L.F."/>
            <person name="Wei W."/>
            <person name="Gao Y.C."/>
            <person name="Liu J.Z."/>
            <person name="Shao H.Z."/>
            <person name="Wang X."/>
            <person name="Wang C.C."/>
            <person name="Yang T.C."/>
            <person name="Huo Q.B."/>
            <person name="Li W."/>
            <person name="Chen H.Y."/>
            <person name="Chen S.E."/>
            <person name="Zhou L.G."/>
            <person name="Ni X.B."/>
            <person name="Tian J.H."/>
            <person name="Sheng Y."/>
            <person name="Liu T."/>
            <person name="Pan Y.S."/>
            <person name="Xia L.Y."/>
            <person name="Li J."/>
            <person name="Zhao F."/>
            <person name="Cao W.C."/>
        </authorList>
    </citation>
    <scope>NUCLEOTIDE SEQUENCE [LARGE SCALE GENOMIC DNA]</scope>
    <source>
        <strain evidence="1">Iper-2018</strain>
    </source>
</reference>
<comment type="caution">
    <text evidence="1">The sequence shown here is derived from an EMBL/GenBank/DDBJ whole genome shotgun (WGS) entry which is preliminary data.</text>
</comment>
<keyword evidence="2" id="KW-1185">Reference proteome</keyword>
<accession>A0AC60Q2Y1</accession>
<evidence type="ECO:0000313" key="2">
    <source>
        <dbReference type="Proteomes" id="UP000805193"/>
    </source>
</evidence>
<dbReference type="Proteomes" id="UP000805193">
    <property type="component" value="Unassembled WGS sequence"/>
</dbReference>
<proteinExistence type="predicted"/>
<name>A0AC60Q2Y1_IXOPE</name>
<sequence length="173" mass="20296">MGSPRFKVQLDESAGFVEHFQQYFNGEITDLIVEETNQYAIQFLRTLLISKPGEIDKKELTTFFTRIILQGVIEKPDVKSYRLTRDVLSTPAFRDVMGRDRFMLIMKFLHFTDNEAPVDGHPNPKLRKHWPVLTKLTEKFQTPYTPERNVSVDESLLRFKGRLSWKQYMPVLA</sequence>
<protein>
    <submittedName>
        <fullName evidence="1">Uncharacterized protein</fullName>
    </submittedName>
</protein>
<evidence type="ECO:0000313" key="1">
    <source>
        <dbReference type="EMBL" id="KAG0427884.1"/>
    </source>
</evidence>
<gene>
    <name evidence="1" type="ORF">HPB47_025094</name>
</gene>
<organism evidence="1 2">
    <name type="scientific">Ixodes persulcatus</name>
    <name type="common">Taiga tick</name>
    <dbReference type="NCBI Taxonomy" id="34615"/>
    <lineage>
        <taxon>Eukaryota</taxon>
        <taxon>Metazoa</taxon>
        <taxon>Ecdysozoa</taxon>
        <taxon>Arthropoda</taxon>
        <taxon>Chelicerata</taxon>
        <taxon>Arachnida</taxon>
        <taxon>Acari</taxon>
        <taxon>Parasitiformes</taxon>
        <taxon>Ixodida</taxon>
        <taxon>Ixodoidea</taxon>
        <taxon>Ixodidae</taxon>
        <taxon>Ixodinae</taxon>
        <taxon>Ixodes</taxon>
    </lineage>
</organism>